<evidence type="ECO:0000313" key="2">
    <source>
        <dbReference type="Proteomes" id="UP001521931"/>
    </source>
</evidence>
<evidence type="ECO:0008006" key="3">
    <source>
        <dbReference type="Google" id="ProtNLM"/>
    </source>
</evidence>
<gene>
    <name evidence="1" type="ORF">MHL29_10840</name>
</gene>
<name>A0ABS9Q3L2_9MICO</name>
<dbReference type="EMBL" id="JAKRCV010000033">
    <property type="protein sequence ID" value="MCG7322374.1"/>
    <property type="molecule type" value="Genomic_DNA"/>
</dbReference>
<keyword evidence="2" id="KW-1185">Reference proteome</keyword>
<dbReference type="SUPFAM" id="SSF69118">
    <property type="entry name" value="AhpD-like"/>
    <property type="match status" value="1"/>
</dbReference>
<dbReference type="InterPro" id="IPR029032">
    <property type="entry name" value="AhpD-like"/>
</dbReference>
<reference evidence="1 2" key="1">
    <citation type="submission" date="2022-02" db="EMBL/GenBank/DDBJ databases">
        <title>Uncovering new skin microbiome diversity through culturing and metagenomics.</title>
        <authorList>
            <person name="Conlan S."/>
            <person name="Deming C."/>
            <person name="Nisc Comparative Sequencing Program N."/>
            <person name="Segre J.A."/>
        </authorList>
    </citation>
    <scope>NUCLEOTIDE SEQUENCE [LARGE SCALE GENOMIC DNA]</scope>
    <source>
        <strain evidence="1 2">ACRQZ</strain>
    </source>
</reference>
<proteinExistence type="predicted"/>
<sequence length="46" mass="5150">MLRAGNDPERVIAALVQAFPDMGFPCAANAIRILGEHLRDQEREQE</sequence>
<dbReference type="RefSeq" id="WP_156911099.1">
    <property type="nucleotide sequence ID" value="NZ_JAKRCV010000033.1"/>
</dbReference>
<accession>A0ABS9Q3L2</accession>
<dbReference type="Proteomes" id="UP001521931">
    <property type="component" value="Unassembled WGS sequence"/>
</dbReference>
<organism evidence="1 2">
    <name type="scientific">Arsenicicoccus bolidensis</name>
    <dbReference type="NCBI Taxonomy" id="229480"/>
    <lineage>
        <taxon>Bacteria</taxon>
        <taxon>Bacillati</taxon>
        <taxon>Actinomycetota</taxon>
        <taxon>Actinomycetes</taxon>
        <taxon>Micrococcales</taxon>
        <taxon>Intrasporangiaceae</taxon>
        <taxon>Arsenicicoccus</taxon>
    </lineage>
</organism>
<evidence type="ECO:0000313" key="1">
    <source>
        <dbReference type="EMBL" id="MCG7322374.1"/>
    </source>
</evidence>
<protein>
    <recommendedName>
        <fullName evidence="3">DUF2795 domain-containing protein</fullName>
    </recommendedName>
</protein>
<comment type="caution">
    <text evidence="1">The sequence shown here is derived from an EMBL/GenBank/DDBJ whole genome shotgun (WGS) entry which is preliminary data.</text>
</comment>